<dbReference type="EMBL" id="JBHSIY010000006">
    <property type="protein sequence ID" value="MFC4866972.1"/>
    <property type="molecule type" value="Genomic_DNA"/>
</dbReference>
<dbReference type="Proteomes" id="UP001595858">
    <property type="component" value="Unassembled WGS sequence"/>
</dbReference>
<dbReference type="PROSITE" id="PS51257">
    <property type="entry name" value="PROKAR_LIPOPROTEIN"/>
    <property type="match status" value="1"/>
</dbReference>
<evidence type="ECO:0008006" key="3">
    <source>
        <dbReference type="Google" id="ProtNLM"/>
    </source>
</evidence>
<comment type="caution">
    <text evidence="1">The sequence shown here is derived from an EMBL/GenBank/DDBJ whole genome shotgun (WGS) entry which is preliminary data.</text>
</comment>
<accession>A0ABV9SM86</accession>
<sequence>MDAEGKPMSGTSGSRRSRTVAAAAAAALALLASGCGGGSGGSAAPSPDSTYSAVVAAAEPPSTAAGFSTVEIQGIRIGAPKNWSIDKTGGQLCMRPPGQDSCGYGAVKVIPHVAENDPNKWPKKQYNNPDGWASDPASCRSLGTAASGGTGVTGAEQVDVDNPQGLTQHADGLKSHHRVWEVTCQNGDTFEVRLWFLPQSDIAVYAWSVDTRYSTLYDKIAESMNTDDYKRD</sequence>
<gene>
    <name evidence="1" type="ORF">ACFPCZ_10060</name>
</gene>
<keyword evidence="2" id="KW-1185">Reference proteome</keyword>
<reference evidence="2" key="1">
    <citation type="journal article" date="2019" name="Int. J. Syst. Evol. Microbiol.">
        <title>The Global Catalogue of Microorganisms (GCM) 10K type strain sequencing project: providing services to taxonomists for standard genome sequencing and annotation.</title>
        <authorList>
            <consortium name="The Broad Institute Genomics Platform"/>
            <consortium name="The Broad Institute Genome Sequencing Center for Infectious Disease"/>
            <person name="Wu L."/>
            <person name="Ma J."/>
        </authorList>
    </citation>
    <scope>NUCLEOTIDE SEQUENCE [LARGE SCALE GENOMIC DNA]</scope>
    <source>
        <strain evidence="2">CGMCC 4.7304</strain>
    </source>
</reference>
<name>A0ABV9SM86_9ACTN</name>
<dbReference type="RefSeq" id="WP_344143525.1">
    <property type="nucleotide sequence ID" value="NZ_BAAAQI010000007.1"/>
</dbReference>
<proteinExistence type="predicted"/>
<organism evidence="1 2">
    <name type="scientific">Streptomonospora arabica</name>
    <dbReference type="NCBI Taxonomy" id="412417"/>
    <lineage>
        <taxon>Bacteria</taxon>
        <taxon>Bacillati</taxon>
        <taxon>Actinomycetota</taxon>
        <taxon>Actinomycetes</taxon>
        <taxon>Streptosporangiales</taxon>
        <taxon>Nocardiopsidaceae</taxon>
        <taxon>Streptomonospora</taxon>
    </lineage>
</organism>
<evidence type="ECO:0000313" key="1">
    <source>
        <dbReference type="EMBL" id="MFC4866972.1"/>
    </source>
</evidence>
<evidence type="ECO:0000313" key="2">
    <source>
        <dbReference type="Proteomes" id="UP001595858"/>
    </source>
</evidence>
<protein>
    <recommendedName>
        <fullName evidence="3">DUF3558 domain-containing protein</fullName>
    </recommendedName>
</protein>